<dbReference type="EMBL" id="RXZH01000001">
    <property type="protein sequence ID" value="RTZ17568.1"/>
    <property type="molecule type" value="Genomic_DNA"/>
</dbReference>
<comment type="caution">
    <text evidence="2">The sequence shown here is derived from an EMBL/GenBank/DDBJ whole genome shotgun (WGS) entry which is preliminary data.</text>
</comment>
<gene>
    <name evidence="2" type="ORF">EJ063_01940</name>
</gene>
<name>A0A3S0PQE9_9VIBR</name>
<dbReference type="GO" id="GO:0005509">
    <property type="term" value="F:calcium ion binding"/>
    <property type="evidence" value="ECO:0007669"/>
    <property type="project" value="InterPro"/>
</dbReference>
<dbReference type="OrthoDB" id="5713052at2"/>
<feature type="compositionally biased region" description="Acidic residues" evidence="1">
    <location>
        <begin position="357"/>
        <end position="366"/>
    </location>
</feature>
<accession>A0A3S0PQE9</accession>
<sequence length="1585" mass="176288">MRVNKIAIALGLTSAIVIVGCDGGGSNSSSSTTPSSTTTYSVKAIDGYLRNAKVWLDINRDYLHDEGIEPSAITGEGGLAELDVTDIENYQDYQLVVHAIAGETVDEDTIDEANPAGQVMQGSMVLSAPAGESSITPLSSFVNILMNKNPNALDDPEQRALLKQQAIQDVANQLGLNPDTLLGDFLDEGTEDPQAAFAAQGIVKSEQILPETPEAMADLMQDIQSAGENASEAVAELMVAEAINEKIKQVVESTEISELANTLPPVAPPPKNMTPVDDDADGVPNDLDEFPNDGSEWVDSDDDGMGNSQDAFDYDPTEQYDTDVDGIGNNADPDDDNDGFADDIDAHQLDATKAGDHDEDGIDSVDDQYPFDHDNDSYPDDQDAFDDDPLEWLDSDSDGVGNNADLDDDNDGIDDEDDLHPFDDTLAGDPDNDGVDTLVDAYPNNSEKSVADVVVTNSQYMPVLNVNHRQVVKLNVEVEQRLETFNVGTVTTTLTTRYLSDNGVEYGYTQSIDIESDTGFSRVEEFRYDFNLDGRAQFVGRILDIGTRTEGSENYWRYVDESDASVEGGVNASGRLFDDLDFSSRAHPNNLFGVDTVQYFTVTLEDVEGKHQYTSNMTQFDVAGFEYEDINTHSANYSSVNRSVVDNLLQIGVEDSQDWEADGSINTVLLLGVGEDGEYATGYTMPIYANPQDGVHEEYADFNYTAGNWDNLTSYWYEYYREHKSDGSVVEQGWRFVLDESNNTKLTSQNAPNAYLFHEWDQTTRYISPTERNEHVTWTHYALDAYSFTAAQDNPGQAYRIYTHQVDDIWTTLSFDEWGSKDVVDLPSQIESARSGGTWVYDIDASILPGLDRYAASLPNATFQYYPDGMPRRWYAVTQDPRITEGTPTVVPITLSDDGIVANSHVVSNGPDLILVAPMDENNINPWFDSYYRQRIDMYGLNMDPNHFDWTTNIGQLFKNEADAQTRLNEVLNPTYRVCSHQNTGEKSNPADGYGDFVAAANQCGYIGIDASYLDGLTLYYQEGEVNYFSYQFNMNGTGNYYESNGYTDNFSWYITDNGIISINNGGDSEYLAYIADEDGRYSLVGFFEWDENGTPYSEIFGMEMTSYLSNGYKVCTQGDTEWDEINNQPASSPQYSDLQEAVNQCGGSIPITVEMMDGLVWHDYEADTDRHKIWTFYPDGTVTKTKNGVESEPFTWLIDANGYLNIIYDQGNPDDFIIMALIATQDDKYSLKALDSYPEMVDGHIEVWTEIVTEQFVTTNPVDKSAVISTLIDQQNWFSPWADWSEDEQKDHLYFDNMDVTQEVLAWTGSSVVTTNKTLSSIDISDDFDLMLTDDGWENVTGFEFDLSNNDIVGASPVAPSLTYSIIYAQIHSKEGGNIASEAPGDWIHYSNTSETYPSGSEVVALTMRNDRDSYYLLDWRPYHMLAEPGVENDSDQIHSLEELFVASSAGDGVLGDLLDSTSIGHEVSVELVRPLSTDTTGEAHFYTVDWHNSNAMLIASSQWDLRTLNGERLVLFEIPQVVIDNYGNVIDSNWMFYSVYRSETGGDDLTHVGQFFEARSELDEIHLFNEVAKDAIINAADIQ</sequence>
<evidence type="ECO:0008006" key="4">
    <source>
        <dbReference type="Google" id="ProtNLM"/>
    </source>
</evidence>
<keyword evidence="3" id="KW-1185">Reference proteome</keyword>
<dbReference type="Gene3D" id="4.10.1080.10">
    <property type="entry name" value="TSP type-3 repeat"/>
    <property type="match status" value="1"/>
</dbReference>
<feature type="compositionally biased region" description="Acidic residues" evidence="1">
    <location>
        <begin position="405"/>
        <end position="418"/>
    </location>
</feature>
<feature type="compositionally biased region" description="Acidic residues" evidence="1">
    <location>
        <begin position="312"/>
        <end position="324"/>
    </location>
</feature>
<protein>
    <recommendedName>
        <fullName evidence="4">Thrombospondin</fullName>
    </recommendedName>
</protein>
<evidence type="ECO:0000256" key="1">
    <source>
        <dbReference type="SAM" id="MobiDB-lite"/>
    </source>
</evidence>
<feature type="compositionally biased region" description="Basic and acidic residues" evidence="1">
    <location>
        <begin position="344"/>
        <end position="356"/>
    </location>
</feature>
<feature type="compositionally biased region" description="Acidic residues" evidence="1">
    <location>
        <begin position="332"/>
        <end position="343"/>
    </location>
</feature>
<dbReference type="Proteomes" id="UP000268973">
    <property type="component" value="Unassembled WGS sequence"/>
</dbReference>
<proteinExistence type="predicted"/>
<feature type="compositionally biased region" description="Acidic residues" evidence="1">
    <location>
        <begin position="377"/>
        <end position="397"/>
    </location>
</feature>
<dbReference type="PROSITE" id="PS51257">
    <property type="entry name" value="PROKAR_LIPOPROTEIN"/>
    <property type="match status" value="1"/>
</dbReference>
<reference evidence="2 3" key="1">
    <citation type="submission" date="2018-12" db="EMBL/GenBank/DDBJ databases">
        <title>Vibrio sp. isolated from China Sea.</title>
        <authorList>
            <person name="Li Y."/>
        </authorList>
    </citation>
    <scope>NUCLEOTIDE SEQUENCE [LARGE SCALE GENOMIC DNA]</scope>
    <source>
        <strain evidence="2 3">BEI207</strain>
    </source>
</reference>
<evidence type="ECO:0000313" key="3">
    <source>
        <dbReference type="Proteomes" id="UP000268973"/>
    </source>
</evidence>
<feature type="compositionally biased region" description="Acidic residues" evidence="1">
    <location>
        <begin position="276"/>
        <end position="304"/>
    </location>
</feature>
<dbReference type="SUPFAM" id="SSF103647">
    <property type="entry name" value="TSP type-3 repeat"/>
    <property type="match status" value="1"/>
</dbReference>
<dbReference type="RefSeq" id="WP_126572323.1">
    <property type="nucleotide sequence ID" value="NZ_RXZH01000001.1"/>
</dbReference>
<feature type="region of interest" description="Disordered" evidence="1">
    <location>
        <begin position="260"/>
        <end position="432"/>
    </location>
</feature>
<dbReference type="InterPro" id="IPR028974">
    <property type="entry name" value="TSP_type-3_rpt"/>
</dbReference>
<organism evidence="2 3">
    <name type="scientific">Vibrio aquaticus</name>
    <dbReference type="NCBI Taxonomy" id="2496559"/>
    <lineage>
        <taxon>Bacteria</taxon>
        <taxon>Pseudomonadati</taxon>
        <taxon>Pseudomonadota</taxon>
        <taxon>Gammaproteobacteria</taxon>
        <taxon>Vibrionales</taxon>
        <taxon>Vibrionaceae</taxon>
        <taxon>Vibrio</taxon>
    </lineage>
</organism>
<evidence type="ECO:0000313" key="2">
    <source>
        <dbReference type="EMBL" id="RTZ17568.1"/>
    </source>
</evidence>